<dbReference type="SUPFAM" id="SSF53098">
    <property type="entry name" value="Ribonuclease H-like"/>
    <property type="match status" value="1"/>
</dbReference>
<protein>
    <submittedName>
        <fullName evidence="2">Integrase</fullName>
    </submittedName>
</protein>
<dbReference type="KEGG" id="phs:C2L64_51210"/>
<sequence length="98" mass="11670">MGVEQVLTAPRSPWQNPYVERLIGSIRRDCLDHVTVLNERHLRRILTRYFDYYHCWRTHLSLDMNCPDPRPVQPHDRGTVVEFPDVGGLHHHYERRAA</sequence>
<dbReference type="GO" id="GO:0015074">
    <property type="term" value="P:DNA integration"/>
    <property type="evidence" value="ECO:0007669"/>
    <property type="project" value="InterPro"/>
</dbReference>
<dbReference type="InterPro" id="IPR036397">
    <property type="entry name" value="RNaseH_sf"/>
</dbReference>
<organism evidence="2 3">
    <name type="scientific">Paraburkholderia hospita</name>
    <dbReference type="NCBI Taxonomy" id="169430"/>
    <lineage>
        <taxon>Bacteria</taxon>
        <taxon>Pseudomonadati</taxon>
        <taxon>Pseudomonadota</taxon>
        <taxon>Betaproteobacteria</taxon>
        <taxon>Burkholderiales</taxon>
        <taxon>Burkholderiaceae</taxon>
        <taxon>Paraburkholderia</taxon>
    </lineage>
</organism>
<evidence type="ECO:0000313" key="3">
    <source>
        <dbReference type="Proteomes" id="UP000236649"/>
    </source>
</evidence>
<evidence type="ECO:0000259" key="1">
    <source>
        <dbReference type="Pfam" id="PF13683"/>
    </source>
</evidence>
<dbReference type="EMBL" id="CP026109">
    <property type="protein sequence ID" value="AUT76775.1"/>
    <property type="molecule type" value="Genomic_DNA"/>
</dbReference>
<accession>A0AAN1JMP9</accession>
<reference evidence="2 3" key="1">
    <citation type="submission" date="2018-01" db="EMBL/GenBank/DDBJ databases">
        <title>Species boundaries and ecological features among Paraburkholderia terrae DSMZ17804T, P. hospita DSMZ17164T and P. caribensis DSMZ13236T.</title>
        <authorList>
            <person name="Pratama A.A."/>
        </authorList>
    </citation>
    <scope>NUCLEOTIDE SEQUENCE [LARGE SCALE GENOMIC DNA]</scope>
    <source>
        <strain evidence="2 3">DSM 17164</strain>
    </source>
</reference>
<gene>
    <name evidence="2" type="ORF">C2L64_51210</name>
</gene>
<dbReference type="InterPro" id="IPR001584">
    <property type="entry name" value="Integrase_cat-core"/>
</dbReference>
<dbReference type="GO" id="GO:0003676">
    <property type="term" value="F:nucleic acid binding"/>
    <property type="evidence" value="ECO:0007669"/>
    <property type="project" value="InterPro"/>
</dbReference>
<feature type="domain" description="Integrase catalytic" evidence="1">
    <location>
        <begin position="2"/>
        <end position="67"/>
    </location>
</feature>
<dbReference type="InterPro" id="IPR012337">
    <property type="entry name" value="RNaseH-like_sf"/>
</dbReference>
<dbReference type="AlphaFoldDB" id="A0AAN1JMP9"/>
<dbReference type="Pfam" id="PF13683">
    <property type="entry name" value="rve_3"/>
    <property type="match status" value="1"/>
</dbReference>
<dbReference type="Proteomes" id="UP000236649">
    <property type="component" value="Chromosome 5"/>
</dbReference>
<evidence type="ECO:0000313" key="2">
    <source>
        <dbReference type="EMBL" id="AUT76775.1"/>
    </source>
</evidence>
<dbReference type="Gene3D" id="3.30.420.10">
    <property type="entry name" value="Ribonuclease H-like superfamily/Ribonuclease H"/>
    <property type="match status" value="1"/>
</dbReference>
<proteinExistence type="predicted"/>
<name>A0AAN1JMP9_9BURK</name>